<reference evidence="1" key="1">
    <citation type="submission" date="2020-03" db="EMBL/GenBank/DDBJ databases">
        <title>Spirochaetal bacteria isolated from arthropods constitute a novel genus Entomospira genus novum within the order Spirochaetales.</title>
        <authorList>
            <person name="Grana-Miraglia L."/>
            <person name="Sikutova S."/>
            <person name="Fingerle V."/>
            <person name="Sing A."/>
            <person name="Castillo-Ramirez S."/>
            <person name="Margos G."/>
            <person name="Rudolf I."/>
        </authorList>
    </citation>
    <scope>NUCLEOTIDE SEQUENCE</scope>
    <source>
        <strain evidence="1">BR208</strain>
    </source>
</reference>
<dbReference type="InterPro" id="IPR014710">
    <property type="entry name" value="RmlC-like_jellyroll"/>
</dbReference>
<evidence type="ECO:0000313" key="2">
    <source>
        <dbReference type="Proteomes" id="UP000752013"/>
    </source>
</evidence>
<organism evidence="1 2">
    <name type="scientific">Entomospira nematocerorum</name>
    <dbReference type="NCBI Taxonomy" id="2719987"/>
    <lineage>
        <taxon>Bacteria</taxon>
        <taxon>Pseudomonadati</taxon>
        <taxon>Spirochaetota</taxon>
        <taxon>Spirochaetia</taxon>
        <taxon>Spirochaetales</taxon>
        <taxon>Spirochaetaceae</taxon>
        <taxon>Entomospira</taxon>
    </lineage>
</organism>
<protein>
    <recommendedName>
        <fullName evidence="3">Mannose-6-phosphate isomerase</fullName>
    </recommendedName>
</protein>
<evidence type="ECO:0008006" key="3">
    <source>
        <dbReference type="Google" id="ProtNLM"/>
    </source>
</evidence>
<comment type="caution">
    <text evidence="1">The sequence shown here is derived from an EMBL/GenBank/DDBJ whole genome shotgun (WGS) entry which is preliminary data.</text>
</comment>
<name>A0A968GBZ5_9SPIO</name>
<proteinExistence type="predicted"/>
<gene>
    <name evidence="1" type="ORF">HCT46_04005</name>
</gene>
<dbReference type="AlphaFoldDB" id="A0A968GBZ5"/>
<dbReference type="EMBL" id="JAATLK010000001">
    <property type="protein sequence ID" value="NIZ47077.1"/>
    <property type="molecule type" value="Genomic_DNA"/>
</dbReference>
<dbReference type="RefSeq" id="WP_167703502.1">
    <property type="nucleotide sequence ID" value="NZ_CP118168.1"/>
</dbReference>
<dbReference type="Proteomes" id="UP000752013">
    <property type="component" value="Unassembled WGS sequence"/>
</dbReference>
<keyword evidence="2" id="KW-1185">Reference proteome</keyword>
<dbReference type="Gene3D" id="2.60.120.10">
    <property type="entry name" value="Jelly Rolls"/>
    <property type="match status" value="2"/>
</dbReference>
<dbReference type="InterPro" id="IPR011051">
    <property type="entry name" value="RmlC_Cupin_sf"/>
</dbReference>
<dbReference type="SUPFAM" id="SSF51182">
    <property type="entry name" value="RmlC-like cupins"/>
    <property type="match status" value="1"/>
</dbReference>
<sequence length="389" mass="44569">MLKYPHLLEPHLQAASWGDQEMLNTFFPTPASKDKPIAQIYYTSHPHFSSFLSHKKDRLPLYQFLRRQENLVLDKRIIESHANHVSIIFSAKHSQPLQYAPLSPQPEEIETPHRQEKHTILYALESSLHILAGLEDPQLIVENLEGLAISSLKKLIQPLTSNPTALAAYQILQTLTTYDIKQQEALARQLIDIAEQYEEFNPIYQTVLAIHNTNNSLDIQLFLPLFFKEFRLNQGEILYLPPAVPFQILNGMGVEIANTTFNKKELRPSNSLSQNQLFWEDLLQYPITYPQKILYDSHNPNIPMKKLAFRLQVINLENTFFINGKNSSIISIVLKGKMRLSSAKGNPCHRHLPVDDMVFRKGEAFFLPAEAGGYYLEGRGTCILVENQV</sequence>
<accession>A0A968GBZ5</accession>
<evidence type="ECO:0000313" key="1">
    <source>
        <dbReference type="EMBL" id="NIZ47077.1"/>
    </source>
</evidence>